<dbReference type="RefSeq" id="WP_023951199.1">
    <property type="nucleotide sequence ID" value="NZ_AYSV01000087.1"/>
</dbReference>
<sequence>MTTVEPFFMPLHPVQLEGNGLVLLPTTLGHVPSLALAASDGELWTPVYSSVPTPDEMELYVTNALEQQAKGECLIFTVTHAKTKAIIGTTRYYNIIPECARLEIGYTWYAQSHQRTFVNTACKYLMLFYAFESLKANMVGWRADNLNEPSLAAIERIGAKRDGVIRGDKLRRNGTVRDSVIFSMARKEWPEHKQRLLSKIQNTPT</sequence>
<dbReference type="PATRIC" id="fig|1414851.3.peg.1478"/>
<dbReference type="Gene3D" id="3.40.630.30">
    <property type="match status" value="1"/>
</dbReference>
<dbReference type="PANTHER" id="PTHR43610">
    <property type="entry name" value="BLL6696 PROTEIN"/>
    <property type="match status" value="1"/>
</dbReference>
<evidence type="ECO:0000313" key="2">
    <source>
        <dbReference type="EMBL" id="ETD70751.1"/>
    </source>
</evidence>
<name>V8G3S5_9BURK</name>
<evidence type="ECO:0000313" key="3">
    <source>
        <dbReference type="Proteomes" id="UP000018766"/>
    </source>
</evidence>
<organism evidence="2 3">
    <name type="scientific">Pelistega indica</name>
    <dbReference type="NCBI Taxonomy" id="1414851"/>
    <lineage>
        <taxon>Bacteria</taxon>
        <taxon>Pseudomonadati</taxon>
        <taxon>Pseudomonadota</taxon>
        <taxon>Betaproteobacteria</taxon>
        <taxon>Burkholderiales</taxon>
        <taxon>Alcaligenaceae</taxon>
        <taxon>Pelistega</taxon>
    </lineage>
</organism>
<feature type="domain" description="N-acetyltransferase" evidence="1">
    <location>
        <begin position="21"/>
        <end position="160"/>
    </location>
</feature>
<gene>
    <name evidence="2" type="ORF">V757_07175</name>
</gene>
<dbReference type="GO" id="GO:0016747">
    <property type="term" value="F:acyltransferase activity, transferring groups other than amino-acyl groups"/>
    <property type="evidence" value="ECO:0007669"/>
    <property type="project" value="InterPro"/>
</dbReference>
<accession>V8G3S5</accession>
<keyword evidence="3" id="KW-1185">Reference proteome</keyword>
<dbReference type="Proteomes" id="UP000018766">
    <property type="component" value="Unassembled WGS sequence"/>
</dbReference>
<dbReference type="SUPFAM" id="SSF55729">
    <property type="entry name" value="Acyl-CoA N-acyltransferases (Nat)"/>
    <property type="match status" value="1"/>
</dbReference>
<dbReference type="InterPro" id="IPR000182">
    <property type="entry name" value="GNAT_dom"/>
</dbReference>
<dbReference type="Pfam" id="PF13302">
    <property type="entry name" value="Acetyltransf_3"/>
    <property type="match status" value="1"/>
</dbReference>
<proteinExistence type="predicted"/>
<dbReference type="AlphaFoldDB" id="V8G3S5"/>
<reference evidence="2 3" key="1">
    <citation type="submission" date="2013-11" db="EMBL/GenBank/DDBJ databases">
        <title>Genomic analysis of Pelistega sp. HM-7.</title>
        <authorList>
            <person name="Kumbhare S.V."/>
            <person name="Shetty S.A."/>
            <person name="Sharma O."/>
            <person name="Dhotre D.P."/>
        </authorList>
    </citation>
    <scope>NUCLEOTIDE SEQUENCE [LARGE SCALE GENOMIC DNA]</scope>
    <source>
        <strain evidence="2 3">HM-7</strain>
    </source>
</reference>
<dbReference type="PANTHER" id="PTHR43610:SF1">
    <property type="entry name" value="N-ACETYLTRANSFERASE DOMAIN-CONTAINING PROTEIN"/>
    <property type="match status" value="1"/>
</dbReference>
<keyword evidence="2" id="KW-0808">Transferase</keyword>
<protein>
    <submittedName>
        <fullName evidence="2">GCN5 family N-acetyltransferase</fullName>
    </submittedName>
</protein>
<evidence type="ECO:0000259" key="1">
    <source>
        <dbReference type="Pfam" id="PF13302"/>
    </source>
</evidence>
<dbReference type="EMBL" id="AYSV01000087">
    <property type="protein sequence ID" value="ETD70751.1"/>
    <property type="molecule type" value="Genomic_DNA"/>
</dbReference>
<dbReference type="InterPro" id="IPR016181">
    <property type="entry name" value="Acyl_CoA_acyltransferase"/>
</dbReference>
<comment type="caution">
    <text evidence="2">The sequence shown here is derived from an EMBL/GenBank/DDBJ whole genome shotgun (WGS) entry which is preliminary data.</text>
</comment>